<gene>
    <name evidence="3" type="ORF">B5M42_09295</name>
</gene>
<dbReference type="CDD" id="cd01106">
    <property type="entry name" value="HTH_TipAL-Mta"/>
    <property type="match status" value="1"/>
</dbReference>
<dbReference type="PANTHER" id="PTHR30204">
    <property type="entry name" value="REDOX-CYCLING DRUG-SENSING TRANSCRIPTIONAL ACTIVATOR SOXR"/>
    <property type="match status" value="1"/>
</dbReference>
<dbReference type="SMART" id="SM00422">
    <property type="entry name" value="HTH_MERR"/>
    <property type="match status" value="1"/>
</dbReference>
<dbReference type="AlphaFoldDB" id="A0A4Y8Q3R3"/>
<dbReference type="InterPro" id="IPR009061">
    <property type="entry name" value="DNA-bd_dom_put_sf"/>
</dbReference>
<protein>
    <submittedName>
        <fullName evidence="3">MerR family transcriptional regulator</fullName>
    </submittedName>
</protein>
<evidence type="ECO:0000313" key="3">
    <source>
        <dbReference type="EMBL" id="TFE88631.1"/>
    </source>
</evidence>
<dbReference type="PROSITE" id="PS50937">
    <property type="entry name" value="HTH_MERR_2"/>
    <property type="match status" value="1"/>
</dbReference>
<name>A0A4Y8Q3R3_9BACL</name>
<evidence type="ECO:0000313" key="4">
    <source>
        <dbReference type="Proteomes" id="UP000298246"/>
    </source>
</evidence>
<evidence type="ECO:0000259" key="2">
    <source>
        <dbReference type="PROSITE" id="PS50937"/>
    </source>
</evidence>
<dbReference type="SUPFAM" id="SSF46955">
    <property type="entry name" value="Putative DNA-binding domain"/>
    <property type="match status" value="1"/>
</dbReference>
<dbReference type="EMBL" id="MYFO01000009">
    <property type="protein sequence ID" value="TFE88631.1"/>
    <property type="molecule type" value="Genomic_DNA"/>
</dbReference>
<keyword evidence="4" id="KW-1185">Reference proteome</keyword>
<proteinExistence type="predicted"/>
<keyword evidence="1" id="KW-0238">DNA-binding</keyword>
<dbReference type="PROSITE" id="PS00552">
    <property type="entry name" value="HTH_MERR_1"/>
    <property type="match status" value="1"/>
</dbReference>
<organism evidence="3 4">
    <name type="scientific">Paenibacillus athensensis</name>
    <dbReference type="NCBI Taxonomy" id="1967502"/>
    <lineage>
        <taxon>Bacteria</taxon>
        <taxon>Bacillati</taxon>
        <taxon>Bacillota</taxon>
        <taxon>Bacilli</taxon>
        <taxon>Bacillales</taxon>
        <taxon>Paenibacillaceae</taxon>
        <taxon>Paenibacillus</taxon>
    </lineage>
</organism>
<accession>A0A4Y8Q3R3</accession>
<dbReference type="InterPro" id="IPR000551">
    <property type="entry name" value="MerR-type_HTH_dom"/>
</dbReference>
<sequence>MKSTWKVGEIARLAGLTIRTLRYYDQIGLFSPSGYTDSGHRQYTEADLPRLQQIMSLKELGLSLEEIKSVLTGDRYSLLDIVTMQIGRLRQTIGTQQKLLRELEGVSRQMRRQQPVAAQDFTKLLTTMRQSHEAVIVEKRASWNAHLDRLGGLLDGEPEK</sequence>
<reference evidence="3 4" key="1">
    <citation type="submission" date="2017-03" db="EMBL/GenBank/DDBJ databases">
        <title>Isolation of Levoglucosan Utilizing Bacteria.</title>
        <authorList>
            <person name="Arya A.S."/>
        </authorList>
    </citation>
    <scope>NUCLEOTIDE SEQUENCE [LARGE SCALE GENOMIC DNA]</scope>
    <source>
        <strain evidence="3 4">MEC069</strain>
    </source>
</reference>
<dbReference type="OrthoDB" id="1894615at2"/>
<dbReference type="RefSeq" id="WP_134752036.1">
    <property type="nucleotide sequence ID" value="NZ_MYFO02000002.1"/>
</dbReference>
<dbReference type="InterPro" id="IPR047057">
    <property type="entry name" value="MerR_fam"/>
</dbReference>
<feature type="domain" description="HTH merR-type" evidence="2">
    <location>
        <begin position="4"/>
        <end position="73"/>
    </location>
</feature>
<dbReference type="Pfam" id="PF13411">
    <property type="entry name" value="MerR_1"/>
    <property type="match status" value="1"/>
</dbReference>
<dbReference type="Gene3D" id="1.10.1660.10">
    <property type="match status" value="1"/>
</dbReference>
<dbReference type="GO" id="GO:0003677">
    <property type="term" value="F:DNA binding"/>
    <property type="evidence" value="ECO:0007669"/>
    <property type="project" value="UniProtKB-KW"/>
</dbReference>
<dbReference type="PANTHER" id="PTHR30204:SF90">
    <property type="entry name" value="HTH-TYPE TRANSCRIPTIONAL ACTIVATOR MTA"/>
    <property type="match status" value="1"/>
</dbReference>
<dbReference type="PRINTS" id="PR00040">
    <property type="entry name" value="HTHMERR"/>
</dbReference>
<dbReference type="Proteomes" id="UP000298246">
    <property type="component" value="Unassembled WGS sequence"/>
</dbReference>
<evidence type="ECO:0000256" key="1">
    <source>
        <dbReference type="ARBA" id="ARBA00023125"/>
    </source>
</evidence>
<comment type="caution">
    <text evidence="3">The sequence shown here is derived from an EMBL/GenBank/DDBJ whole genome shotgun (WGS) entry which is preliminary data.</text>
</comment>
<dbReference type="GO" id="GO:0003700">
    <property type="term" value="F:DNA-binding transcription factor activity"/>
    <property type="evidence" value="ECO:0007669"/>
    <property type="project" value="InterPro"/>
</dbReference>